<reference evidence="1" key="1">
    <citation type="journal article" date="2014" name="Int. J. Syst. Evol. Microbiol.">
        <title>Complete genome of a new Firmicutes species belonging to the dominant human colonic microbiota ('Ruminococcus bicirculans') reveals two chromosomes and a selective capacity to utilize plant glucans.</title>
        <authorList>
            <consortium name="NISC Comparative Sequencing Program"/>
            <person name="Wegmann U."/>
            <person name="Louis P."/>
            <person name="Goesmann A."/>
            <person name="Henrissat B."/>
            <person name="Duncan S.H."/>
            <person name="Flint H.J."/>
        </authorList>
    </citation>
    <scope>NUCLEOTIDE SEQUENCE</scope>
    <source>
        <strain evidence="1">JCM 17590</strain>
    </source>
</reference>
<sequence>MLCRQQRRGIFGTPWSQMNVHALILSTVWALRGRGQRRKDTFSQTLIWLTYQMGV</sequence>
<comment type="caution">
    <text evidence="1">The sequence shown here is derived from an EMBL/GenBank/DDBJ whole genome shotgun (WGS) entry which is preliminary data.</text>
</comment>
<name>A0ABP7ZDL6_9MICO</name>
<dbReference type="Proteomes" id="UP001415169">
    <property type="component" value="Unassembled WGS sequence"/>
</dbReference>
<reference evidence="1" key="2">
    <citation type="submission" date="2023-12" db="EMBL/GenBank/DDBJ databases">
        <authorList>
            <person name="Sun Q."/>
            <person name="Inoue M."/>
        </authorList>
    </citation>
    <scope>NUCLEOTIDE SEQUENCE</scope>
    <source>
        <strain evidence="1">JCM 17590</strain>
    </source>
</reference>
<gene>
    <name evidence="1" type="ORF">GCM10022286_01780</name>
</gene>
<evidence type="ECO:0000313" key="2">
    <source>
        <dbReference type="Proteomes" id="UP001415169"/>
    </source>
</evidence>
<proteinExistence type="predicted"/>
<accession>A0ABP7ZDL6</accession>
<organism evidence="1 2">
    <name type="scientific">Gryllotalpicola daejeonensis</name>
    <dbReference type="NCBI Taxonomy" id="993087"/>
    <lineage>
        <taxon>Bacteria</taxon>
        <taxon>Bacillati</taxon>
        <taxon>Actinomycetota</taxon>
        <taxon>Actinomycetes</taxon>
        <taxon>Micrococcales</taxon>
        <taxon>Microbacteriaceae</taxon>
        <taxon>Gryllotalpicola</taxon>
    </lineage>
</organism>
<keyword evidence="2" id="KW-1185">Reference proteome</keyword>
<protein>
    <submittedName>
        <fullName evidence="1">Uncharacterized protein</fullName>
    </submittedName>
</protein>
<dbReference type="EMBL" id="BAABBV010000001">
    <property type="protein sequence ID" value="GAA4154335.1"/>
    <property type="molecule type" value="Genomic_DNA"/>
</dbReference>
<evidence type="ECO:0000313" key="1">
    <source>
        <dbReference type="EMBL" id="GAA4154335.1"/>
    </source>
</evidence>